<evidence type="ECO:0000313" key="2">
    <source>
        <dbReference type="Proteomes" id="UP001141434"/>
    </source>
</evidence>
<dbReference type="EMBL" id="JAPMSZ010000005">
    <property type="protein sequence ID" value="KAJ5102241.1"/>
    <property type="molecule type" value="Genomic_DNA"/>
</dbReference>
<dbReference type="GeneID" id="81394213"/>
<protein>
    <submittedName>
        <fullName evidence="1">Uncharacterized protein</fullName>
    </submittedName>
</protein>
<accession>A0A9W9KDW0</accession>
<organism evidence="1 2">
    <name type="scientific">Penicillium alfredii</name>
    <dbReference type="NCBI Taxonomy" id="1506179"/>
    <lineage>
        <taxon>Eukaryota</taxon>
        <taxon>Fungi</taxon>
        <taxon>Dikarya</taxon>
        <taxon>Ascomycota</taxon>
        <taxon>Pezizomycotina</taxon>
        <taxon>Eurotiomycetes</taxon>
        <taxon>Eurotiomycetidae</taxon>
        <taxon>Eurotiales</taxon>
        <taxon>Aspergillaceae</taxon>
        <taxon>Penicillium</taxon>
    </lineage>
</organism>
<dbReference type="Proteomes" id="UP001141434">
    <property type="component" value="Unassembled WGS sequence"/>
</dbReference>
<dbReference type="OrthoDB" id="4485030at2759"/>
<keyword evidence="2" id="KW-1185">Reference proteome</keyword>
<reference evidence="1" key="1">
    <citation type="submission" date="2022-11" db="EMBL/GenBank/DDBJ databases">
        <authorList>
            <person name="Petersen C."/>
        </authorList>
    </citation>
    <scope>NUCLEOTIDE SEQUENCE</scope>
    <source>
        <strain evidence="1">IBT 34128</strain>
    </source>
</reference>
<dbReference type="AlphaFoldDB" id="A0A9W9KDW0"/>
<comment type="caution">
    <text evidence="1">The sequence shown here is derived from an EMBL/GenBank/DDBJ whole genome shotgun (WGS) entry which is preliminary data.</text>
</comment>
<dbReference type="RefSeq" id="XP_056513072.1">
    <property type="nucleotide sequence ID" value="XM_056655045.1"/>
</dbReference>
<evidence type="ECO:0000313" key="1">
    <source>
        <dbReference type="EMBL" id="KAJ5102241.1"/>
    </source>
</evidence>
<sequence length="323" mass="36975">MPVLCHPRSRRLFEATPQTECIIPTTDGQAYDMFPEFRWVYNKLTIAELGSIACGPHNTCPPRHLYPIFSKPIYNLGGMGADARRIATSQDYWRSVTPGHMWSAYLQGEHYSTDIAVVQGRPVWLSHTRGAPGPEQTWDYWEINMPGSLSLQYAITNFVETHLATYTGMLNMETIDDKIIEVHLRLSPQWPDLYGNSFLSSLVSLYCTGEWLDACRDLQIGYSVVLFDEEKYARLSTIVTDACLGEMGRRCGVCSITMRYDAEKPIESIMRPLGGYRIAWINGFDLDKCQRAREMLRDYLHKLYESGDHSMYGHGMNGYIEEY</sequence>
<gene>
    <name evidence="1" type="ORF">NUU61_004463</name>
</gene>
<reference evidence="1" key="2">
    <citation type="journal article" date="2023" name="IMA Fungus">
        <title>Comparative genomic study of the Penicillium genus elucidates a diverse pangenome and 15 lateral gene transfer events.</title>
        <authorList>
            <person name="Petersen C."/>
            <person name="Sorensen T."/>
            <person name="Nielsen M.R."/>
            <person name="Sondergaard T.E."/>
            <person name="Sorensen J.L."/>
            <person name="Fitzpatrick D.A."/>
            <person name="Frisvad J.C."/>
            <person name="Nielsen K.L."/>
        </authorList>
    </citation>
    <scope>NUCLEOTIDE SEQUENCE</scope>
    <source>
        <strain evidence="1">IBT 34128</strain>
    </source>
</reference>
<name>A0A9W9KDW0_9EURO</name>
<proteinExistence type="predicted"/>